<feature type="compositionally biased region" description="Basic and acidic residues" evidence="2">
    <location>
        <begin position="322"/>
        <end position="331"/>
    </location>
</feature>
<evidence type="ECO:0000313" key="3">
    <source>
        <dbReference type="EMBL" id="QHB37411.1"/>
    </source>
</evidence>
<organism evidence="3 4">
    <name type="scientific">Mycobacterium phage Onyinye</name>
    <dbReference type="NCBI Taxonomy" id="2686235"/>
    <lineage>
        <taxon>Viruses</taxon>
        <taxon>Duplodnaviria</taxon>
        <taxon>Heunggongvirae</taxon>
        <taxon>Uroviricota</taxon>
        <taxon>Caudoviricetes</taxon>
        <taxon>Onyinyevirus</taxon>
        <taxon>Onyinyevirus onyinye</taxon>
    </lineage>
</organism>
<sequence length="331" mass="37622">MSDNIFHEAIANKPELPKTHDVTNHPHFFQAAIEQERRKQQAARMTRQEMFMNGFIRVEDLDDEELRLGRCREANGRIPVSRTKTEMVPRDLYDEMVAEHARRFDENLRQQLDLALNTMAEVMTDPTAEHKDKMEAAKWFVDRVRGKAIDRVAVHVQKQPWEELLGDVAHVTRAQHEAMKRGEPILDAEVVEAPEDTVAAKAADEPEAWEREPLVDPVAGQYREAQPFMPPEPAPNHVAPATSNPVEEAQLSEKLRAAQEEARRVAEARAARQKLIAQAKQKRRAMKATGGDVLRKLVGEDADAFTRVQDRMSDMAPDTQDSPEREAPPTR</sequence>
<feature type="region of interest" description="Disordered" evidence="2">
    <location>
        <begin position="305"/>
        <end position="331"/>
    </location>
</feature>
<evidence type="ECO:0000313" key="4">
    <source>
        <dbReference type="Proteomes" id="UP000463915"/>
    </source>
</evidence>
<evidence type="ECO:0000256" key="2">
    <source>
        <dbReference type="SAM" id="MobiDB-lite"/>
    </source>
</evidence>
<feature type="coiled-coil region" evidence="1">
    <location>
        <begin position="248"/>
        <end position="285"/>
    </location>
</feature>
<dbReference type="GeneID" id="77924802"/>
<accession>A0A6B9LDA4</accession>
<dbReference type="Proteomes" id="UP000463915">
    <property type="component" value="Segment"/>
</dbReference>
<proteinExistence type="predicted"/>
<dbReference type="KEGG" id="vg:77924802"/>
<keyword evidence="1" id="KW-0175">Coiled coil</keyword>
<dbReference type="EMBL" id="MN813687">
    <property type="protein sequence ID" value="QHB37411.1"/>
    <property type="molecule type" value="Genomic_DNA"/>
</dbReference>
<keyword evidence="4" id="KW-1185">Reference proteome</keyword>
<dbReference type="RefSeq" id="YP_010649253.1">
    <property type="nucleotide sequence ID" value="NC_070765.1"/>
</dbReference>
<gene>
    <name evidence="3" type="primary">4</name>
    <name evidence="3" type="ORF">SEA_ONYINYE_4</name>
</gene>
<protein>
    <submittedName>
        <fullName evidence="3">Uncharacterized protein</fullName>
    </submittedName>
</protein>
<evidence type="ECO:0000256" key="1">
    <source>
        <dbReference type="SAM" id="Coils"/>
    </source>
</evidence>
<name>A0A6B9LDA4_9CAUD</name>
<reference evidence="3 4" key="1">
    <citation type="submission" date="2019-12" db="EMBL/GenBank/DDBJ databases">
        <authorList>
            <person name="Ayuk M.A."/>
            <person name="Robinson C.J."/>
            <person name="Anderson W.A."/>
            <person name="Ullah H."/>
            <person name="Gugssa A."/>
            <person name="Somiranjan G."/>
            <person name="Allen A."/>
            <person name="Lourds M.F."/>
            <person name="Quagraine B.K."/>
            <person name="Smith M."/>
            <person name="Moore M."/>
            <person name="Oliver J."/>
            <person name="Irabor E."/>
            <person name="Roy S.D."/>
            <person name="Bassey G."/>
            <person name="Louis B.N."/>
            <person name="Adu D."/>
            <person name="Akhimien C.E."/>
            <person name="Annor K."/>
            <person name="Archibald A."/>
            <person name="Ashagre K.C."/>
            <person name="Baity M.R."/>
            <person name="Barnes K.J."/>
            <person name="Barrios L.E."/>
            <person name="Black A.C."/>
            <person name="Bowen'Kauth M.S."/>
            <person name="Bowman K.N."/>
            <person name="Breaux D.L."/>
            <person name="Brooks J.A."/>
            <person name="Bwayili H.A."/>
            <person name="Caine T."/>
            <person name="Williams A.Y."/>
            <person name="Norris L.J."/>
            <person name="Nwozo E.O."/>
            <person name="Prosper P.L."/>
            <person name="Rankin N.A."/>
            <person name="Richardson K.M."/>
            <person name="Robinson D.M."/>
            <person name="Salters D.J."/>
            <person name="Savage M.A."/>
            <person name="Solomon S.M."/>
            <person name="Williams L.R."/>
            <person name="Curtis N."/>
            <person name="Garlena R.A."/>
            <person name="Russell D.A."/>
            <person name="Pope W.H."/>
            <person name="Jacobs-Sera D."/>
            <person name="Hatfull G.F."/>
        </authorList>
    </citation>
    <scope>NUCLEOTIDE SEQUENCE [LARGE SCALE GENOMIC DNA]</scope>
</reference>